<dbReference type="InterPro" id="IPR039422">
    <property type="entry name" value="MarR/SlyA-like"/>
</dbReference>
<dbReference type="Proteomes" id="UP000249886">
    <property type="component" value="Unassembled WGS sequence"/>
</dbReference>
<dbReference type="PRINTS" id="PR00598">
    <property type="entry name" value="HTHMARR"/>
</dbReference>
<dbReference type="InterPro" id="IPR036390">
    <property type="entry name" value="WH_DNA-bd_sf"/>
</dbReference>
<dbReference type="GO" id="GO:0006950">
    <property type="term" value="P:response to stress"/>
    <property type="evidence" value="ECO:0007669"/>
    <property type="project" value="TreeGrafter"/>
</dbReference>
<dbReference type="PROSITE" id="PS50995">
    <property type="entry name" value="HTH_MARR_2"/>
    <property type="match status" value="1"/>
</dbReference>
<dbReference type="EMBL" id="UARK01000023">
    <property type="protein sequence ID" value="SPW30715.1"/>
    <property type="molecule type" value="Genomic_DNA"/>
</dbReference>
<name>A0A6H9XH48_9CORY</name>
<dbReference type="InterPro" id="IPR000835">
    <property type="entry name" value="HTH_MarR-typ"/>
</dbReference>
<comment type="caution">
    <text evidence="2">The sequence shown here is derived from an EMBL/GenBank/DDBJ whole genome shotgun (WGS) entry which is preliminary data.</text>
</comment>
<evidence type="ECO:0000313" key="3">
    <source>
        <dbReference type="Proteomes" id="UP000249886"/>
    </source>
</evidence>
<dbReference type="Gene3D" id="1.10.10.10">
    <property type="entry name" value="Winged helix-like DNA-binding domain superfamily/Winged helix DNA-binding domain"/>
    <property type="match status" value="1"/>
</dbReference>
<evidence type="ECO:0000259" key="1">
    <source>
        <dbReference type="PROSITE" id="PS50995"/>
    </source>
</evidence>
<dbReference type="AlphaFoldDB" id="A0A6H9XH48"/>
<feature type="domain" description="HTH marR-type" evidence="1">
    <location>
        <begin position="1"/>
        <end position="138"/>
    </location>
</feature>
<reference evidence="2 3" key="1">
    <citation type="submission" date="2018-06" db="EMBL/GenBank/DDBJ databases">
        <authorList>
            <consortium name="Pathogen Informatics"/>
            <person name="Doyle S."/>
        </authorList>
    </citation>
    <scope>NUCLEOTIDE SEQUENCE [LARGE SCALE GENOMIC DNA]</scope>
    <source>
        <strain evidence="2 3">NCTC10254</strain>
    </source>
</reference>
<organism evidence="2 3">
    <name type="scientific">Corynebacterium matruchotii</name>
    <dbReference type="NCBI Taxonomy" id="43768"/>
    <lineage>
        <taxon>Bacteria</taxon>
        <taxon>Bacillati</taxon>
        <taxon>Actinomycetota</taxon>
        <taxon>Actinomycetes</taxon>
        <taxon>Mycobacteriales</taxon>
        <taxon>Corynebacteriaceae</taxon>
        <taxon>Corynebacterium</taxon>
    </lineage>
</organism>
<proteinExistence type="predicted"/>
<dbReference type="PANTHER" id="PTHR33164:SF43">
    <property type="entry name" value="HTH-TYPE TRANSCRIPTIONAL REPRESSOR YETL"/>
    <property type="match status" value="1"/>
</dbReference>
<gene>
    <name evidence="2" type="ORF">NCTC10254_01823</name>
</gene>
<dbReference type="RefSeq" id="WP_005526582.1">
    <property type="nucleotide sequence ID" value="NZ_CAUOLB010000007.1"/>
</dbReference>
<sequence length="138" mass="14893">MNNQPLITTASFKLGVFGTHITQEFSTRIEKLGLSHKQVGLLAIVDAGLANSQRDIATQLGIAPSLVVALADQLVERGAITRARSTTDRRIQIVQLTPAGSQLLHECTTIAHQLDQEIRKGLSPQAQVALDLLLPEIP</sequence>
<evidence type="ECO:0000313" key="2">
    <source>
        <dbReference type="EMBL" id="SPW30715.1"/>
    </source>
</evidence>
<dbReference type="GO" id="GO:0003700">
    <property type="term" value="F:DNA-binding transcription factor activity"/>
    <property type="evidence" value="ECO:0007669"/>
    <property type="project" value="InterPro"/>
</dbReference>
<dbReference type="PANTHER" id="PTHR33164">
    <property type="entry name" value="TRANSCRIPTIONAL REGULATOR, MARR FAMILY"/>
    <property type="match status" value="1"/>
</dbReference>
<dbReference type="SMART" id="SM00347">
    <property type="entry name" value="HTH_MARR"/>
    <property type="match status" value="1"/>
</dbReference>
<accession>A0A6H9XH48</accession>
<protein>
    <submittedName>
        <fullName evidence="2">Ranscriptional regulator</fullName>
    </submittedName>
</protein>
<dbReference type="InterPro" id="IPR036388">
    <property type="entry name" value="WH-like_DNA-bd_sf"/>
</dbReference>
<dbReference type="Pfam" id="PF01047">
    <property type="entry name" value="MarR"/>
    <property type="match status" value="1"/>
</dbReference>
<dbReference type="GeneID" id="84574034"/>
<dbReference type="SUPFAM" id="SSF46785">
    <property type="entry name" value="Winged helix' DNA-binding domain"/>
    <property type="match status" value="1"/>
</dbReference>